<accession>A0A6L3YN15</accession>
<dbReference type="AlphaFoldDB" id="A0A6L3YN15"/>
<name>A0A6L3YN15_9HYPH</name>
<evidence type="ECO:0000313" key="2">
    <source>
        <dbReference type="Proteomes" id="UP000481643"/>
    </source>
</evidence>
<gene>
    <name evidence="1" type="ORF">F9L08_13615</name>
</gene>
<dbReference type="EMBL" id="WBVX01000013">
    <property type="protein sequence ID" value="KAB2684331.1"/>
    <property type="molecule type" value="Genomic_DNA"/>
</dbReference>
<reference evidence="1 2" key="1">
    <citation type="submission" date="2019-09" db="EMBL/GenBank/DDBJ databases">
        <title>Taxonomic organization of the family Brucellaceae based on a phylogenomic approach.</title>
        <authorList>
            <person name="Leclercq S."/>
            <person name="Cloeckaert A."/>
            <person name="Zygmunt M.S."/>
        </authorList>
    </citation>
    <scope>NUCLEOTIDE SEQUENCE [LARGE SCALE GENOMIC DNA]</scope>
    <source>
        <strain evidence="1 2">WS1830</strain>
    </source>
</reference>
<proteinExistence type="predicted"/>
<sequence length="257" mass="27943">MTVVSKAFNANHVLAEVSAPGTTLAFVDDTDFHGDSVSCLAPNLRVLAAVKLDSARYAEIEAALADRLHELGQLEFHGAEVFNPKGRSPWRDVSVSDRIAMFDFMSSLVERSGASMLYCYIYDGQYEQMRTDWHRQGNCDFGVNRNAALKRVMLRSLQEELYAEGQPAMIMIDQDRARGGIERDGSEDASWLVGGGVLTAPSSLVPGLQLADALSFGIGRRFRKADQFENGTATALDHAAIGPLAALNGRSRMVLGG</sequence>
<dbReference type="RefSeq" id="WP_151651985.1">
    <property type="nucleotide sequence ID" value="NZ_WBVX01000013.1"/>
</dbReference>
<evidence type="ECO:0000313" key="1">
    <source>
        <dbReference type="EMBL" id="KAB2684331.1"/>
    </source>
</evidence>
<organism evidence="1 2">
    <name type="scientific">Brucella tritici</name>
    <dbReference type="NCBI Taxonomy" id="94626"/>
    <lineage>
        <taxon>Bacteria</taxon>
        <taxon>Pseudomonadati</taxon>
        <taxon>Pseudomonadota</taxon>
        <taxon>Alphaproteobacteria</taxon>
        <taxon>Hyphomicrobiales</taxon>
        <taxon>Brucellaceae</taxon>
        <taxon>Brucella/Ochrobactrum group</taxon>
        <taxon>Brucella</taxon>
    </lineage>
</organism>
<protein>
    <submittedName>
        <fullName evidence="1">DUF3800 domain-containing protein</fullName>
    </submittedName>
</protein>
<dbReference type="Proteomes" id="UP000481643">
    <property type="component" value="Unassembled WGS sequence"/>
</dbReference>
<comment type="caution">
    <text evidence="1">The sequence shown here is derived from an EMBL/GenBank/DDBJ whole genome shotgun (WGS) entry which is preliminary data.</text>
</comment>